<evidence type="ECO:0000313" key="1">
    <source>
        <dbReference type="EMBL" id="QJW83389.1"/>
    </source>
</evidence>
<organism evidence="1 2">
    <name type="scientific">Ramlibacter terrae</name>
    <dbReference type="NCBI Taxonomy" id="2732511"/>
    <lineage>
        <taxon>Bacteria</taxon>
        <taxon>Pseudomonadati</taxon>
        <taxon>Pseudomonadota</taxon>
        <taxon>Betaproteobacteria</taxon>
        <taxon>Burkholderiales</taxon>
        <taxon>Comamonadaceae</taxon>
        <taxon>Ramlibacter</taxon>
    </lineage>
</organism>
<dbReference type="Proteomes" id="UP000500826">
    <property type="component" value="Chromosome"/>
</dbReference>
<evidence type="ECO:0000313" key="2">
    <source>
        <dbReference type="Proteomes" id="UP000500826"/>
    </source>
</evidence>
<dbReference type="EMBL" id="CP053418">
    <property type="protein sequence ID" value="QJW83389.1"/>
    <property type="molecule type" value="Genomic_DNA"/>
</dbReference>
<accession>A0ABX6P1J4</accession>
<proteinExistence type="predicted"/>
<name>A0ABX6P1J4_9BURK</name>
<reference evidence="1 2" key="2">
    <citation type="submission" date="2020-05" db="EMBL/GenBank/DDBJ databases">
        <authorList>
            <person name="Khan S.A."/>
            <person name="Jeon C.O."/>
            <person name="Chun B.H."/>
        </authorList>
    </citation>
    <scope>NUCLEOTIDE SEQUENCE [LARGE SCALE GENOMIC DNA]</scope>
    <source>
        <strain evidence="1 2">H242</strain>
    </source>
</reference>
<reference evidence="1 2" key="1">
    <citation type="submission" date="2020-05" db="EMBL/GenBank/DDBJ databases">
        <title>Ramlibacter rhizophilus sp. nov., isolated from rhizosphere soil of national flower Mugunghwa from South Korea.</title>
        <authorList>
            <person name="Zheng-Fei Y."/>
            <person name="Huan T."/>
        </authorList>
    </citation>
    <scope>NUCLEOTIDE SEQUENCE [LARGE SCALE GENOMIC DNA]</scope>
    <source>
        <strain evidence="1 2">H242</strain>
    </source>
</reference>
<protein>
    <submittedName>
        <fullName evidence="1">N-acetyltransferase</fullName>
    </submittedName>
</protein>
<gene>
    <name evidence="1" type="ORF">HK414_01850</name>
</gene>
<keyword evidence="2" id="KW-1185">Reference proteome</keyword>
<sequence>MRIDVALDHRDIDAELARLHQRMHTRGDALHAMPTVATPLPGMVFRYREVDGEFYVYVEDTVRRALAGCTVFNRVRDADRNASRFLRSPHSRYAGGYQRRGLATAVYTWALAAGLCLVSGPRQSPGAHRLWQALAARHELLYVRLGAEALQVLPGAPDGPESEAFGTRMVLLGAGWDSARLARLAGSGYDFEPVARG</sequence>